<dbReference type="NCBIfam" id="TIGR01093">
    <property type="entry name" value="aroD"/>
    <property type="match status" value="1"/>
</dbReference>
<dbReference type="Gene3D" id="3.40.50.720">
    <property type="entry name" value="NAD(P)-binding Rossmann-like Domain"/>
    <property type="match status" value="1"/>
</dbReference>
<dbReference type="SUPFAM" id="SSF51569">
    <property type="entry name" value="Aldolase"/>
    <property type="match status" value="1"/>
</dbReference>
<keyword evidence="2" id="KW-1185">Reference proteome</keyword>
<dbReference type="PANTHER" id="PTHR43783">
    <property type="entry name" value="UDP-N-ACETYLGLUCOSAMINE 1-CARBOXYVINYLTRANSFERASE"/>
    <property type="match status" value="1"/>
</dbReference>
<dbReference type="AlphaFoldDB" id="A0A0G2EM65"/>
<evidence type="ECO:0000313" key="2">
    <source>
        <dbReference type="Proteomes" id="UP000053317"/>
    </source>
</evidence>
<evidence type="ECO:0000313" key="1">
    <source>
        <dbReference type="EMBL" id="KKY23842.1"/>
    </source>
</evidence>
<dbReference type="OrthoDB" id="197068at2759"/>
<comment type="caution">
    <text evidence="1">The sequence shown here is derived from an EMBL/GenBank/DDBJ whole genome shotgun (WGS) entry which is preliminary data.</text>
</comment>
<dbReference type="FunFam" id="3.20.20.70:FF:000135">
    <property type="entry name" value="Pentafunctional AROM polypeptide"/>
    <property type="match status" value="1"/>
</dbReference>
<accession>A0A0G2EM65</accession>
<sequence>MATELQAKLPIVSAAEILGPTKHSAILPFAQTAIKPTTPIAIIFSSEQENLLPLFAEVLGRTSLIVKSFERDFVQERDVVFGVSHNNILQLGRNAKPGALTVINTFCVDGRDTPDENITNFCDYEFLYSRNSFLRRDLTKFLSLILGHSNPHSELDKKRRTTLISTTFPDVRAALSNLDILSVGADAVELRVDLLKEPKADGSFTQIPSAAFVGKQVMLLRSRTELSIIFTTRRKGENGAFPEDDPSLFLKYLELAIKWGVEYIDVEQFLPESIRKYLWDHRGNTRIISAFHDFSGNWSWTSPEARHIFENGAKYSDVVKMNCMAKNLDDNYQLEYFRSSIRASHPEPKLSAVNMGQVGQLSRTLNTVFTPITHPLLPVIAAPGQLSAAEINQALCIMGQVQKRDLYAIGNRFRSTPQSTFFEKCINELGLPHRFLTIGAVPNGHVEGFVLQPSFGGAYLNPPLPASTSFIPEISQSAQAIGHIDTLVVDDSKDHSRLVGENATWRGIRATLTREYVPSAYHNRAAIVISSSEMDAAAAIYALRDLGVGQIFTVGFKATGPQSAGLEPFTSLETVKRVDHPFVIISALSSEKSALVQPLLRHYTANGRTTPRSKGKVFLDLANGPRKNDPIAVAANAGWTGYGIADVSAWITVYQIRLTLGQNVPYDFVRMASGSGLY</sequence>
<dbReference type="Proteomes" id="UP000053317">
    <property type="component" value="Unassembled WGS sequence"/>
</dbReference>
<dbReference type="Gene3D" id="3.40.50.10860">
    <property type="entry name" value="Leucine Dehydrogenase, chain A, domain 1"/>
    <property type="match status" value="1"/>
</dbReference>
<reference evidence="1 2" key="1">
    <citation type="submission" date="2015-05" db="EMBL/GenBank/DDBJ databases">
        <title>Distinctive expansion of gene families associated with plant cell wall degradation and secondary metabolism in the genomes of grapevine trunk pathogens.</title>
        <authorList>
            <person name="Lawrence D.P."/>
            <person name="Travadon R."/>
            <person name="Rolshausen P.E."/>
            <person name="Baumgartner K."/>
        </authorList>
    </citation>
    <scope>NUCLEOTIDE SEQUENCE [LARGE SCALE GENOMIC DNA]</scope>
    <source>
        <strain evidence="1">UCRPC4</strain>
    </source>
</reference>
<dbReference type="Gene3D" id="3.20.20.70">
    <property type="entry name" value="Aldolase class I"/>
    <property type="match status" value="1"/>
</dbReference>
<dbReference type="InterPro" id="IPR050068">
    <property type="entry name" value="MurA_subfamily"/>
</dbReference>
<proteinExistence type="predicted"/>
<dbReference type="EMBL" id="LCWF01000064">
    <property type="protein sequence ID" value="KKY23842.1"/>
    <property type="molecule type" value="Genomic_DNA"/>
</dbReference>
<dbReference type="Pfam" id="PF01487">
    <property type="entry name" value="DHquinase_I"/>
    <property type="match status" value="1"/>
</dbReference>
<dbReference type="PANTHER" id="PTHR43783:SF1">
    <property type="entry name" value="UDP-N-ACETYLGLUCOSAMINE 1-CARBOXYVINYLTRANSFERASE"/>
    <property type="match status" value="1"/>
</dbReference>
<name>A0A0G2EM65_PHACM</name>
<protein>
    <submittedName>
        <fullName evidence="1">Putative pentafunctional arom</fullName>
    </submittedName>
</protein>
<organism evidence="1 2">
    <name type="scientific">Phaeomoniella chlamydospora</name>
    <name type="common">Phaeoacremonium chlamydosporum</name>
    <dbReference type="NCBI Taxonomy" id="158046"/>
    <lineage>
        <taxon>Eukaryota</taxon>
        <taxon>Fungi</taxon>
        <taxon>Dikarya</taxon>
        <taxon>Ascomycota</taxon>
        <taxon>Pezizomycotina</taxon>
        <taxon>Eurotiomycetes</taxon>
        <taxon>Chaetothyriomycetidae</taxon>
        <taxon>Phaeomoniellales</taxon>
        <taxon>Phaeomoniellaceae</taxon>
        <taxon>Phaeomoniella</taxon>
    </lineage>
</organism>
<dbReference type="CDD" id="cd00502">
    <property type="entry name" value="DHQase_I"/>
    <property type="match status" value="1"/>
</dbReference>
<dbReference type="InterPro" id="IPR013785">
    <property type="entry name" value="Aldolase_TIM"/>
</dbReference>
<reference evidence="1 2" key="2">
    <citation type="submission" date="2015-05" db="EMBL/GenBank/DDBJ databases">
        <authorList>
            <person name="Morales-Cruz A."/>
            <person name="Amrine K.C."/>
            <person name="Cantu D."/>
        </authorList>
    </citation>
    <scope>NUCLEOTIDE SEQUENCE [LARGE SCALE GENOMIC DNA]</scope>
    <source>
        <strain evidence="1">UCRPC4</strain>
    </source>
</reference>
<dbReference type="GO" id="GO:0003855">
    <property type="term" value="F:3-dehydroquinate dehydratase activity"/>
    <property type="evidence" value="ECO:0007669"/>
    <property type="project" value="InterPro"/>
</dbReference>
<dbReference type="InterPro" id="IPR001381">
    <property type="entry name" value="DHquinase_I"/>
</dbReference>
<gene>
    <name evidence="1" type="ORF">UCRPC4_g02655</name>
</gene>